<sequence length="475" mass="54123">MSYALIDNASLTAVERTLGDILIKNPDTINGDLIAFENVIQAILFYDDLICVDNYREEHRDKRIAKFDFIQFLSESDSELSEFDHLAKVESRQIIPEIRGGEFVDDDFRQLVDMLKLNMVCTWDLRSSVYYLTMKMLGQPDTPEYQKYSELSASIFNELSDVADTKGYWSTSVKLVSSSGYEFSGYEFSEHEFERERENASRGKGGMTRSLEMFIASLNWMAYKSIYYSIVAKHFKADSFIHPIRHAYQLHWMKKTGAFGQGYTSRLIKSLSEKIGTARSEIVDHGRTSTISLDLPIFSAWLANETGNVSQVIKSALELKSHDHFRQCREVIRDIHMAYDESGMAAGNKKVTNLLNDLEKISGDVKRSYGVPSNQGIQGSFLIKSINSLTGLFGIPGLPDKEFALSTPEFMKSKQHKAFSTVFKDVTNELTNIERLGGLRDKLASKFNIDNSHYVAPKTENPRFRYVNSDWKQPM</sequence>
<organism evidence="1 2">
    <name type="scientific">Dickeya solani</name>
    <dbReference type="NCBI Taxonomy" id="1089444"/>
    <lineage>
        <taxon>Bacteria</taxon>
        <taxon>Pseudomonadati</taxon>
        <taxon>Pseudomonadota</taxon>
        <taxon>Gammaproteobacteria</taxon>
        <taxon>Enterobacterales</taxon>
        <taxon>Pectobacteriaceae</taxon>
        <taxon>Dickeya</taxon>
    </lineage>
</organism>
<proteinExistence type="predicted"/>
<name>A0AAX4EXH8_9GAMM</name>
<reference evidence="1" key="1">
    <citation type="submission" date="2023-10" db="EMBL/GenBank/DDBJ databases">
        <title>Clonality and diversity in the soft rot Dickeya solani phytopathogen.</title>
        <authorList>
            <person name="Pedron J."/>
            <person name="Van Gijsegem F."/>
            <person name="Portier P."/>
            <person name="Taghouti G."/>
        </authorList>
    </citation>
    <scope>NUCLEOTIDE SEQUENCE</scope>
    <source>
        <strain evidence="1">CFBP5647</strain>
    </source>
</reference>
<dbReference type="Proteomes" id="UP001304423">
    <property type="component" value="Chromosome"/>
</dbReference>
<dbReference type="RefSeq" id="WP_316392435.1">
    <property type="nucleotide sequence ID" value="NZ_CP136339.1"/>
</dbReference>
<dbReference type="AlphaFoldDB" id="A0AAX4EXH8"/>
<evidence type="ECO:0000313" key="1">
    <source>
        <dbReference type="EMBL" id="WOA51911.1"/>
    </source>
</evidence>
<gene>
    <name evidence="1" type="ORF">RXA29_18790</name>
</gene>
<dbReference type="EMBL" id="CP136339">
    <property type="protein sequence ID" value="WOA51911.1"/>
    <property type="molecule type" value="Genomic_DNA"/>
</dbReference>
<accession>A0AAX4EXH8</accession>
<evidence type="ECO:0000313" key="2">
    <source>
        <dbReference type="Proteomes" id="UP001304423"/>
    </source>
</evidence>
<protein>
    <submittedName>
        <fullName evidence="1">Uncharacterized protein</fullName>
    </submittedName>
</protein>